<organism evidence="5 6">
    <name type="scientific">Acetobacteroides hydrogenigenes</name>
    <dbReference type="NCBI Taxonomy" id="979970"/>
    <lineage>
        <taxon>Bacteria</taxon>
        <taxon>Pseudomonadati</taxon>
        <taxon>Bacteroidota</taxon>
        <taxon>Bacteroidia</taxon>
        <taxon>Bacteroidales</taxon>
        <taxon>Rikenellaceae</taxon>
        <taxon>Acetobacteroides</taxon>
    </lineage>
</organism>
<dbReference type="FunFam" id="3.40.630.40:FF:000005">
    <property type="entry name" value="N-acetylmuramoyl-L-alanine amidase (AmiA)"/>
    <property type="match status" value="1"/>
</dbReference>
<evidence type="ECO:0000256" key="2">
    <source>
        <dbReference type="ARBA" id="ARBA00011901"/>
    </source>
</evidence>
<dbReference type="InterPro" id="IPR050695">
    <property type="entry name" value="N-acetylmuramoyl_amidase_3"/>
</dbReference>
<dbReference type="EC" id="3.5.1.28" evidence="2"/>
<gene>
    <name evidence="5" type="ORF">CLV25_10734</name>
</gene>
<dbReference type="GO" id="GO:0009253">
    <property type="term" value="P:peptidoglycan catabolic process"/>
    <property type="evidence" value="ECO:0007669"/>
    <property type="project" value="InterPro"/>
</dbReference>
<dbReference type="EMBL" id="SLWB01000007">
    <property type="protein sequence ID" value="TCN67575.1"/>
    <property type="molecule type" value="Genomic_DNA"/>
</dbReference>
<name>A0A4R2EH99_9BACT</name>
<keyword evidence="6" id="KW-1185">Reference proteome</keyword>
<evidence type="ECO:0000259" key="4">
    <source>
        <dbReference type="SMART" id="SM00646"/>
    </source>
</evidence>
<proteinExistence type="predicted"/>
<reference evidence="5 6" key="1">
    <citation type="submission" date="2019-03" db="EMBL/GenBank/DDBJ databases">
        <title>Genomic Encyclopedia of Archaeal and Bacterial Type Strains, Phase II (KMG-II): from individual species to whole genera.</title>
        <authorList>
            <person name="Goeker M."/>
        </authorList>
    </citation>
    <scope>NUCLEOTIDE SEQUENCE [LARGE SCALE GENOMIC DNA]</scope>
    <source>
        <strain evidence="5 6">RL-C</strain>
    </source>
</reference>
<dbReference type="GO" id="GO:0030288">
    <property type="term" value="C:outer membrane-bounded periplasmic space"/>
    <property type="evidence" value="ECO:0007669"/>
    <property type="project" value="TreeGrafter"/>
</dbReference>
<dbReference type="Proteomes" id="UP000294830">
    <property type="component" value="Unassembled WGS sequence"/>
</dbReference>
<accession>A0A4R2EH99</accession>
<dbReference type="Gene3D" id="3.40.630.40">
    <property type="entry name" value="Zn-dependent exopeptidases"/>
    <property type="match status" value="1"/>
</dbReference>
<keyword evidence="3" id="KW-0378">Hydrolase</keyword>
<evidence type="ECO:0000313" key="6">
    <source>
        <dbReference type="Proteomes" id="UP000294830"/>
    </source>
</evidence>
<protein>
    <recommendedName>
        <fullName evidence="2">N-acetylmuramoyl-L-alanine amidase</fullName>
        <ecNumber evidence="2">3.5.1.28</ecNumber>
    </recommendedName>
</protein>
<evidence type="ECO:0000256" key="3">
    <source>
        <dbReference type="ARBA" id="ARBA00022801"/>
    </source>
</evidence>
<evidence type="ECO:0000256" key="1">
    <source>
        <dbReference type="ARBA" id="ARBA00001561"/>
    </source>
</evidence>
<dbReference type="AlphaFoldDB" id="A0A4R2EH99"/>
<comment type="catalytic activity">
    <reaction evidence="1">
        <text>Hydrolyzes the link between N-acetylmuramoyl residues and L-amino acid residues in certain cell-wall glycopeptides.</text>
        <dbReference type="EC" id="3.5.1.28"/>
    </reaction>
</comment>
<dbReference type="CDD" id="cd02696">
    <property type="entry name" value="MurNAc-LAA"/>
    <property type="match status" value="1"/>
</dbReference>
<dbReference type="Pfam" id="PF01520">
    <property type="entry name" value="Amidase_3"/>
    <property type="match status" value="1"/>
</dbReference>
<dbReference type="PANTHER" id="PTHR30404:SF0">
    <property type="entry name" value="N-ACETYLMURAMOYL-L-ALANINE AMIDASE AMIC"/>
    <property type="match status" value="1"/>
</dbReference>
<dbReference type="GO" id="GO:0008745">
    <property type="term" value="F:N-acetylmuramoyl-L-alanine amidase activity"/>
    <property type="evidence" value="ECO:0007669"/>
    <property type="project" value="UniProtKB-EC"/>
</dbReference>
<feature type="domain" description="MurNAc-LAA" evidence="4">
    <location>
        <begin position="104"/>
        <end position="262"/>
    </location>
</feature>
<dbReference type="PANTHER" id="PTHR30404">
    <property type="entry name" value="N-ACETYLMURAMOYL-L-ALANINE AMIDASE"/>
    <property type="match status" value="1"/>
</dbReference>
<dbReference type="InterPro" id="IPR002508">
    <property type="entry name" value="MurNAc-LAA_cat"/>
</dbReference>
<dbReference type="SMART" id="SM00646">
    <property type="entry name" value="Ami_3"/>
    <property type="match status" value="1"/>
</dbReference>
<evidence type="ECO:0000313" key="5">
    <source>
        <dbReference type="EMBL" id="TCN67575.1"/>
    </source>
</evidence>
<dbReference type="SUPFAM" id="SSF53187">
    <property type="entry name" value="Zn-dependent exopeptidases"/>
    <property type="match status" value="1"/>
</dbReference>
<sequence>MLCVKNRAFFTRHLVLLLVCVFAIGLYSHKGYGQSSNRTSLTKVVIDAGHGGKDPGAKGKNALEKDVTLAVALKLGKLISENHSDVKVVYTRDSDVFIPLDVRSSIANKSNANLFISIHANSNRSTVPYGAETYVMGLHKSADNFDVAATENSAIIMEDNYNSKYEGFNPKSVESYIIFSMMQSKFLDQSLFFAQLVQNQLTNVASRADRGVKQAGFLVLWKTAMPSVLVELGFISNSKDEQYMLTETGQNELAEGIYRSFRTYKANYEMKNYVELPPRESASPKKDSTTAFVARNAVSETSLVAKRDSIEKLPVVFRVQIAGSKGVPLTKSQKRSLGEDAEEFLVNGVYKYCIGSFNNLTEANVYLKKVKRTHRDAFVVAFEGGSLITIKEALLKM</sequence>
<comment type="caution">
    <text evidence="5">The sequence shown here is derived from an EMBL/GenBank/DDBJ whole genome shotgun (WGS) entry which is preliminary data.</text>
</comment>